<gene>
    <name evidence="9" type="ORF">G5V65_08730</name>
</gene>
<keyword evidence="4" id="KW-0560">Oxidoreductase</keyword>
<dbReference type="NCBIfam" id="NF041259">
    <property type="entry name" value="mono_DmmA_fam"/>
    <property type="match status" value="1"/>
</dbReference>
<accession>A0A6M1TXX0</accession>
<dbReference type="Pfam" id="PF22290">
    <property type="entry name" value="DmmA-like_N"/>
    <property type="match status" value="1"/>
</dbReference>
<evidence type="ECO:0000259" key="7">
    <source>
        <dbReference type="Pfam" id="PF22289"/>
    </source>
</evidence>
<evidence type="ECO:0000313" key="9">
    <source>
        <dbReference type="EMBL" id="NGQ90982.1"/>
    </source>
</evidence>
<dbReference type="InterPro" id="IPR054582">
    <property type="entry name" value="DmmA-like_N"/>
</dbReference>
<evidence type="ECO:0000256" key="2">
    <source>
        <dbReference type="ARBA" id="ARBA00022714"/>
    </source>
</evidence>
<proteinExistence type="predicted"/>
<keyword evidence="1" id="KW-0285">Flavoprotein</keyword>
<evidence type="ECO:0000256" key="1">
    <source>
        <dbReference type="ARBA" id="ARBA00022630"/>
    </source>
</evidence>
<keyword evidence="10" id="KW-1185">Reference proteome</keyword>
<organism evidence="9 10">
    <name type="scientific">Paragemmobacter kunshanensis</name>
    <dbReference type="NCBI Taxonomy" id="2583234"/>
    <lineage>
        <taxon>Bacteria</taxon>
        <taxon>Pseudomonadati</taxon>
        <taxon>Pseudomonadota</taxon>
        <taxon>Alphaproteobacteria</taxon>
        <taxon>Rhodobacterales</taxon>
        <taxon>Paracoccaceae</taxon>
        <taxon>Paragemmobacter</taxon>
    </lineage>
</organism>
<dbReference type="Pfam" id="PF22289">
    <property type="entry name" value="DmmA-like_C"/>
    <property type="match status" value="1"/>
</dbReference>
<keyword evidence="5" id="KW-0408">Iron</keyword>
<evidence type="ECO:0000256" key="6">
    <source>
        <dbReference type="ARBA" id="ARBA00023014"/>
    </source>
</evidence>
<keyword evidence="2" id="KW-0001">2Fe-2S</keyword>
<evidence type="ECO:0000313" key="10">
    <source>
        <dbReference type="Proteomes" id="UP000474758"/>
    </source>
</evidence>
<dbReference type="EMBL" id="JAALFE010000007">
    <property type="protein sequence ID" value="NGQ90982.1"/>
    <property type="molecule type" value="Genomic_DNA"/>
</dbReference>
<dbReference type="RefSeq" id="WP_165049051.1">
    <property type="nucleotide sequence ID" value="NZ_JAALFE010000007.1"/>
</dbReference>
<evidence type="ECO:0000256" key="5">
    <source>
        <dbReference type="ARBA" id="ARBA00023004"/>
    </source>
</evidence>
<evidence type="ECO:0000259" key="8">
    <source>
        <dbReference type="Pfam" id="PF22290"/>
    </source>
</evidence>
<feature type="domain" description="Dimethylamine monooxygenase subunit DmmA-like N-terminal" evidence="8">
    <location>
        <begin position="9"/>
        <end position="135"/>
    </location>
</feature>
<dbReference type="GO" id="GO:0051537">
    <property type="term" value="F:2 iron, 2 sulfur cluster binding"/>
    <property type="evidence" value="ECO:0007669"/>
    <property type="project" value="UniProtKB-KW"/>
</dbReference>
<name>A0A6M1TXX0_9RHOB</name>
<comment type="caution">
    <text evidence="9">The sequence shown here is derived from an EMBL/GenBank/DDBJ whole genome shotgun (WGS) entry which is preliminary data.</text>
</comment>
<dbReference type="InterPro" id="IPR048037">
    <property type="entry name" value="DmmA-like_C"/>
</dbReference>
<sequence>MSQTVFEKSIRSRPVYGVLQPRAGTAHLCVADGEGAGAICDLFAKAGPDAAGMLARTHVIYVPSIATGSDHFASLQALGAAQCHRSPSFWAAEPRLRKVLADAHMGLQVYLAGTETLIGLAQRDVMEAGLPHEAVQTEHRGSLARRVQCVHCKGITENVTTDPFTCSHCGLNLFVRDHYSRRLAAFQGVNIDAEDPGQVPPAVERFK</sequence>
<protein>
    <submittedName>
        <fullName evidence="9">Uncharacterized protein</fullName>
    </submittedName>
</protein>
<keyword evidence="3" id="KW-0479">Metal-binding</keyword>
<evidence type="ECO:0000256" key="3">
    <source>
        <dbReference type="ARBA" id="ARBA00022723"/>
    </source>
</evidence>
<dbReference type="Proteomes" id="UP000474758">
    <property type="component" value="Unassembled WGS sequence"/>
</dbReference>
<dbReference type="GO" id="GO:0046872">
    <property type="term" value="F:metal ion binding"/>
    <property type="evidence" value="ECO:0007669"/>
    <property type="project" value="UniProtKB-KW"/>
</dbReference>
<dbReference type="AlphaFoldDB" id="A0A6M1TXX0"/>
<keyword evidence="6" id="KW-0411">Iron-sulfur</keyword>
<reference evidence="9 10" key="1">
    <citation type="submission" date="2020-02" db="EMBL/GenBank/DDBJ databases">
        <title>Rhodobacter translucens sp. nov., a novel bacterium isolated from activated sludge.</title>
        <authorList>
            <person name="Liu J."/>
        </authorList>
    </citation>
    <scope>NUCLEOTIDE SEQUENCE [LARGE SCALE GENOMIC DNA]</scope>
    <source>
        <strain evidence="9 10">HX-7-19</strain>
    </source>
</reference>
<feature type="domain" description="Dimethylamine monooxygenase subunit DmmA-like C-terminal" evidence="7">
    <location>
        <begin position="146"/>
        <end position="189"/>
    </location>
</feature>
<dbReference type="GO" id="GO:0016491">
    <property type="term" value="F:oxidoreductase activity"/>
    <property type="evidence" value="ECO:0007669"/>
    <property type="project" value="UniProtKB-KW"/>
</dbReference>
<evidence type="ECO:0000256" key="4">
    <source>
        <dbReference type="ARBA" id="ARBA00023002"/>
    </source>
</evidence>